<evidence type="ECO:0000313" key="8">
    <source>
        <dbReference type="Proteomes" id="UP000183447"/>
    </source>
</evidence>
<dbReference type="InterPro" id="IPR013154">
    <property type="entry name" value="ADH-like_N"/>
</dbReference>
<dbReference type="InterPro" id="IPR013149">
    <property type="entry name" value="ADH-like_C"/>
</dbReference>
<dbReference type="InterPro" id="IPR020843">
    <property type="entry name" value="ER"/>
</dbReference>
<dbReference type="Pfam" id="PF08240">
    <property type="entry name" value="ADH_N"/>
    <property type="match status" value="1"/>
</dbReference>
<feature type="domain" description="Enoyl reductase (ER)" evidence="6">
    <location>
        <begin position="9"/>
        <end position="344"/>
    </location>
</feature>
<keyword evidence="3" id="KW-0479">Metal-binding</keyword>
<comment type="similarity">
    <text evidence="2">Belongs to the zinc-containing alcohol dehydrogenase family.</text>
</comment>
<proteinExistence type="inferred from homology"/>
<comment type="cofactor">
    <cofactor evidence="1">
        <name>Zn(2+)</name>
        <dbReference type="ChEBI" id="CHEBI:29105"/>
    </cofactor>
</comment>
<sequence>MTEKALALAAPKELVFEPYETAPLGPDEVRIATLHSGISAGTELTQYRGTSPFMQRQWDVGMRLFRDAEKPSWEWPVRNLGYEEVGEIVETGREVTRLRPGQRVFGTWGHRTAHVMSETDAIARLMPGGADPLIGIFSHIGAVALNGVHDAQIRMGDLVVVFGLGVPGQIVLQGARASGATVIGVDPVAARRDLALTLGADRVLDPTAGSIAEIVKSETGGRGADICIEVSGAPRALAEAMRTVAYASRVVAMGFFQGEARGLMLGEEFHHNRIELVSSQISGVAPAISHRWNKLRLWQTAVRLQHEGRLNLLPLISHSVPFAEAPALFARLDAGEPGLMQAVLDFEARR</sequence>
<dbReference type="CDD" id="cd08255">
    <property type="entry name" value="2-desacetyl-2-hydroxyethyl_bacteriochlorophyllide_like"/>
    <property type="match status" value="1"/>
</dbReference>
<evidence type="ECO:0000313" key="7">
    <source>
        <dbReference type="EMBL" id="SFZ85833.1"/>
    </source>
</evidence>
<dbReference type="OrthoDB" id="9790710at2"/>
<dbReference type="Proteomes" id="UP000183447">
    <property type="component" value="Unassembled WGS sequence"/>
</dbReference>
<evidence type="ECO:0000259" key="6">
    <source>
        <dbReference type="SMART" id="SM00829"/>
    </source>
</evidence>
<dbReference type="InterPro" id="IPR036291">
    <property type="entry name" value="NAD(P)-bd_dom_sf"/>
</dbReference>
<keyword evidence="5" id="KW-0560">Oxidoreductase</keyword>
<dbReference type="Gene3D" id="3.90.180.10">
    <property type="entry name" value="Medium-chain alcohol dehydrogenases, catalytic domain"/>
    <property type="match status" value="2"/>
</dbReference>
<reference evidence="7 8" key="1">
    <citation type="submission" date="2016-11" db="EMBL/GenBank/DDBJ databases">
        <authorList>
            <person name="Jaros S."/>
            <person name="Januszkiewicz K."/>
            <person name="Wedrychowicz H."/>
        </authorList>
    </citation>
    <scope>NUCLEOTIDE SEQUENCE [LARGE SCALE GENOMIC DNA]</scope>
    <source>
        <strain evidence="7 8">ATCC 23634</strain>
    </source>
</reference>
<dbReference type="PANTHER" id="PTHR43350">
    <property type="entry name" value="NAD-DEPENDENT ALCOHOL DEHYDROGENASE"/>
    <property type="match status" value="1"/>
</dbReference>
<dbReference type="SUPFAM" id="SSF51735">
    <property type="entry name" value="NAD(P)-binding Rossmann-fold domains"/>
    <property type="match status" value="1"/>
</dbReference>
<dbReference type="GO" id="GO:0016491">
    <property type="term" value="F:oxidoreductase activity"/>
    <property type="evidence" value="ECO:0007669"/>
    <property type="project" value="UniProtKB-KW"/>
</dbReference>
<protein>
    <submittedName>
        <fullName evidence="7">Threonine dehydrogenase</fullName>
    </submittedName>
</protein>
<accession>A0A1K2I0I4</accession>
<dbReference type="AlphaFoldDB" id="A0A1K2I0I4"/>
<dbReference type="RefSeq" id="WP_072344972.1">
    <property type="nucleotide sequence ID" value="NZ_FPKU01000003.1"/>
</dbReference>
<dbReference type="SMART" id="SM00829">
    <property type="entry name" value="PKS_ER"/>
    <property type="match status" value="1"/>
</dbReference>
<evidence type="ECO:0000256" key="4">
    <source>
        <dbReference type="ARBA" id="ARBA00022833"/>
    </source>
</evidence>
<keyword evidence="4" id="KW-0862">Zinc</keyword>
<name>A0A1K2I0I4_9HYPH</name>
<dbReference type="STRING" id="665118.SAMN02983003_3005"/>
<dbReference type="Pfam" id="PF00107">
    <property type="entry name" value="ADH_zinc_N"/>
    <property type="match status" value="1"/>
</dbReference>
<dbReference type="Gene3D" id="3.40.50.720">
    <property type="entry name" value="NAD(P)-binding Rossmann-like Domain"/>
    <property type="match status" value="1"/>
</dbReference>
<dbReference type="SUPFAM" id="SSF50129">
    <property type="entry name" value="GroES-like"/>
    <property type="match status" value="1"/>
</dbReference>
<evidence type="ECO:0000256" key="1">
    <source>
        <dbReference type="ARBA" id="ARBA00001947"/>
    </source>
</evidence>
<organism evidence="7 8">
    <name type="scientific">Devosia enhydra</name>
    <dbReference type="NCBI Taxonomy" id="665118"/>
    <lineage>
        <taxon>Bacteria</taxon>
        <taxon>Pseudomonadati</taxon>
        <taxon>Pseudomonadota</taxon>
        <taxon>Alphaproteobacteria</taxon>
        <taxon>Hyphomicrobiales</taxon>
        <taxon>Devosiaceae</taxon>
        <taxon>Devosia</taxon>
    </lineage>
</organism>
<evidence type="ECO:0000256" key="5">
    <source>
        <dbReference type="ARBA" id="ARBA00023002"/>
    </source>
</evidence>
<keyword evidence="8" id="KW-1185">Reference proteome</keyword>
<dbReference type="EMBL" id="FPKU01000003">
    <property type="protein sequence ID" value="SFZ85833.1"/>
    <property type="molecule type" value="Genomic_DNA"/>
</dbReference>
<dbReference type="InterPro" id="IPR011032">
    <property type="entry name" value="GroES-like_sf"/>
</dbReference>
<dbReference type="PANTHER" id="PTHR43350:SF19">
    <property type="entry name" value="D-GULOSIDE 3-DEHYDROGENASE"/>
    <property type="match status" value="1"/>
</dbReference>
<evidence type="ECO:0000256" key="3">
    <source>
        <dbReference type="ARBA" id="ARBA00022723"/>
    </source>
</evidence>
<dbReference type="GO" id="GO:0046872">
    <property type="term" value="F:metal ion binding"/>
    <property type="evidence" value="ECO:0007669"/>
    <property type="project" value="UniProtKB-KW"/>
</dbReference>
<gene>
    <name evidence="7" type="ORF">SAMN02983003_3005</name>
</gene>
<evidence type="ECO:0000256" key="2">
    <source>
        <dbReference type="ARBA" id="ARBA00008072"/>
    </source>
</evidence>